<dbReference type="Pfam" id="PF19913">
    <property type="entry name" value="WCOB"/>
    <property type="match status" value="1"/>
</dbReference>
<reference evidence="4" key="1">
    <citation type="journal article" date="2023" name="IScience">
        <title>Live-bearing cockroach genome reveals convergent evolutionary mechanisms linked to viviparity in insects and beyond.</title>
        <authorList>
            <person name="Fouks B."/>
            <person name="Harrison M.C."/>
            <person name="Mikhailova A.A."/>
            <person name="Marchal E."/>
            <person name="English S."/>
            <person name="Carruthers M."/>
            <person name="Jennings E.C."/>
            <person name="Chiamaka E.L."/>
            <person name="Frigard R.A."/>
            <person name="Pippel M."/>
            <person name="Attardo G.M."/>
            <person name="Benoit J.B."/>
            <person name="Bornberg-Bauer E."/>
            <person name="Tobe S.S."/>
        </authorList>
    </citation>
    <scope>NUCLEOTIDE SEQUENCE</scope>
    <source>
        <strain evidence="4">Stay&amp;Tobe</strain>
    </source>
</reference>
<dbReference type="EMBL" id="JASPKZ010004714">
    <property type="protein sequence ID" value="KAJ9589809.1"/>
    <property type="molecule type" value="Genomic_DNA"/>
</dbReference>
<feature type="domain" description="Wolframin OB-fold" evidence="2">
    <location>
        <begin position="241"/>
        <end position="369"/>
    </location>
</feature>
<keyword evidence="1" id="KW-0472">Membrane</keyword>
<evidence type="ECO:0000313" key="5">
    <source>
        <dbReference type="Proteomes" id="UP001233999"/>
    </source>
</evidence>
<name>A0AAD7ZZQ3_DIPPU</name>
<evidence type="ECO:0000259" key="2">
    <source>
        <dbReference type="Pfam" id="PF19913"/>
    </source>
</evidence>
<evidence type="ECO:0000256" key="1">
    <source>
        <dbReference type="SAM" id="Phobius"/>
    </source>
</evidence>
<proteinExistence type="predicted"/>
<dbReference type="GO" id="GO:0005789">
    <property type="term" value="C:endoplasmic reticulum membrane"/>
    <property type="evidence" value="ECO:0007669"/>
    <property type="project" value="TreeGrafter"/>
</dbReference>
<protein>
    <submittedName>
        <fullName evidence="4">Uncharacterized protein</fullName>
    </submittedName>
</protein>
<dbReference type="Pfam" id="PF20053">
    <property type="entry name" value="WC-rich"/>
    <property type="match status" value="1"/>
</dbReference>
<dbReference type="GO" id="GO:0030968">
    <property type="term" value="P:endoplasmic reticulum unfolded protein response"/>
    <property type="evidence" value="ECO:0007669"/>
    <property type="project" value="TreeGrafter"/>
</dbReference>
<dbReference type="AlphaFoldDB" id="A0AAD7ZZQ3"/>
<dbReference type="InterPro" id="IPR045400">
    <property type="entry name" value="Wolframin_Cys-rich"/>
</dbReference>
<keyword evidence="1" id="KW-0812">Transmembrane</keyword>
<accession>A0AAD7ZZQ3</accession>
<feature type="transmembrane region" description="Helical" evidence="1">
    <location>
        <begin position="52"/>
        <end position="73"/>
    </location>
</feature>
<dbReference type="PANTHER" id="PTHR13098:SF3">
    <property type="entry name" value="WOLFRAMIN"/>
    <property type="match status" value="1"/>
</dbReference>
<reference evidence="4" key="2">
    <citation type="submission" date="2023-05" db="EMBL/GenBank/DDBJ databases">
        <authorList>
            <person name="Fouks B."/>
        </authorList>
    </citation>
    <scope>NUCLEOTIDE SEQUENCE</scope>
    <source>
        <strain evidence="4">Stay&amp;Tobe</strain>
        <tissue evidence="4">Testes</tissue>
    </source>
</reference>
<dbReference type="GO" id="GO:0055074">
    <property type="term" value="P:calcium ion homeostasis"/>
    <property type="evidence" value="ECO:0007669"/>
    <property type="project" value="TreeGrafter"/>
</dbReference>
<evidence type="ECO:0000259" key="3">
    <source>
        <dbReference type="Pfam" id="PF20053"/>
    </source>
</evidence>
<keyword evidence="5" id="KW-1185">Reference proteome</keyword>
<dbReference type="InterPro" id="IPR026209">
    <property type="entry name" value="Wolframin_fam"/>
</dbReference>
<gene>
    <name evidence="4" type="ORF">L9F63_027929</name>
</gene>
<evidence type="ECO:0000313" key="4">
    <source>
        <dbReference type="EMBL" id="KAJ9589809.1"/>
    </source>
</evidence>
<keyword evidence="1" id="KW-1133">Transmembrane helix</keyword>
<dbReference type="PANTHER" id="PTHR13098">
    <property type="entry name" value="WOLFRAMIN"/>
    <property type="match status" value="1"/>
</dbReference>
<sequence length="369" mass="40104">MAVISSQGATWYGLIRSTLALVGLVLFLPLAGLATVLLPVAAVGKYLADSAVLVRVSASIILASLPLSLSYYLGRCRAHGTAGGFIDKLITKVQIILGVVAALSLVVPAMYDVAGSISTEVDYSDGNSPSLTWEQYQNYCHQPAWEQSSVALVQLQCSHLVGMSVGWDGYVTDVRIRSITNTLEAIFSRLPTPLKDTLTCFYGEYYDPDCHPETTPEAAYTSCKLLKDLKVRHAGCHLEAWNRYKFEVKVKMKSGMWGKGAEVVLIADDSFRNFTLALRPGDRVWFSGYLMSGGTSEGKEVSDNLLGGSKPLVDLEEIGCLGCHRSELQIHKKAPGTLKSVSSNSLIAYSYAGLKSVLNFIFNPLVIFK</sequence>
<dbReference type="InterPro" id="IPR045461">
    <property type="entry name" value="Wolframin_OB_fold"/>
</dbReference>
<dbReference type="PRINTS" id="PR02060">
    <property type="entry name" value="WOLFFAMILY"/>
</dbReference>
<feature type="domain" description="Wolframin cysteine-rich" evidence="3">
    <location>
        <begin position="133"/>
        <end position="239"/>
    </location>
</feature>
<comment type="caution">
    <text evidence="4">The sequence shown here is derived from an EMBL/GenBank/DDBJ whole genome shotgun (WGS) entry which is preliminary data.</text>
</comment>
<organism evidence="4 5">
    <name type="scientific">Diploptera punctata</name>
    <name type="common">Pacific beetle cockroach</name>
    <dbReference type="NCBI Taxonomy" id="6984"/>
    <lineage>
        <taxon>Eukaryota</taxon>
        <taxon>Metazoa</taxon>
        <taxon>Ecdysozoa</taxon>
        <taxon>Arthropoda</taxon>
        <taxon>Hexapoda</taxon>
        <taxon>Insecta</taxon>
        <taxon>Pterygota</taxon>
        <taxon>Neoptera</taxon>
        <taxon>Polyneoptera</taxon>
        <taxon>Dictyoptera</taxon>
        <taxon>Blattodea</taxon>
        <taxon>Blaberoidea</taxon>
        <taxon>Blaberidae</taxon>
        <taxon>Diplopterinae</taxon>
        <taxon>Diploptera</taxon>
    </lineage>
</organism>
<feature type="transmembrane region" description="Helical" evidence="1">
    <location>
        <begin position="93"/>
        <end position="111"/>
    </location>
</feature>
<dbReference type="Proteomes" id="UP001233999">
    <property type="component" value="Unassembled WGS sequence"/>
</dbReference>
<feature type="transmembrane region" description="Helical" evidence="1">
    <location>
        <begin position="20"/>
        <end position="40"/>
    </location>
</feature>